<dbReference type="InterPro" id="IPR036390">
    <property type="entry name" value="WH_DNA-bd_sf"/>
</dbReference>
<keyword evidence="6" id="KW-1185">Reference proteome</keyword>
<evidence type="ECO:0000259" key="4">
    <source>
        <dbReference type="PROSITE" id="PS50949"/>
    </source>
</evidence>
<comment type="caution">
    <text evidence="5">The sequence shown here is derived from an EMBL/GenBank/DDBJ whole genome shotgun (WGS) entry which is preliminary data.</text>
</comment>
<dbReference type="PROSITE" id="PS50949">
    <property type="entry name" value="HTH_GNTR"/>
    <property type="match status" value="1"/>
</dbReference>
<dbReference type="Pfam" id="PF07729">
    <property type="entry name" value="FCD"/>
    <property type="match status" value="1"/>
</dbReference>
<evidence type="ECO:0000313" key="6">
    <source>
        <dbReference type="Proteomes" id="UP001595897"/>
    </source>
</evidence>
<evidence type="ECO:0000313" key="5">
    <source>
        <dbReference type="EMBL" id="MFC4700222.1"/>
    </source>
</evidence>
<accession>A0ABV9LUM5</accession>
<dbReference type="Gene3D" id="1.20.120.530">
    <property type="entry name" value="GntR ligand-binding domain-like"/>
    <property type="match status" value="1"/>
</dbReference>
<dbReference type="EMBL" id="JBHSGU010000002">
    <property type="protein sequence ID" value="MFC4700222.1"/>
    <property type="molecule type" value="Genomic_DNA"/>
</dbReference>
<keyword evidence="3" id="KW-0804">Transcription</keyword>
<reference evidence="6" key="1">
    <citation type="journal article" date="2019" name="Int. J. Syst. Evol. Microbiol.">
        <title>The Global Catalogue of Microorganisms (GCM) 10K type strain sequencing project: providing services to taxonomists for standard genome sequencing and annotation.</title>
        <authorList>
            <consortium name="The Broad Institute Genomics Platform"/>
            <consortium name="The Broad Institute Genome Sequencing Center for Infectious Disease"/>
            <person name="Wu L."/>
            <person name="Ma J."/>
        </authorList>
    </citation>
    <scope>NUCLEOTIDE SEQUENCE [LARGE SCALE GENOMIC DNA]</scope>
    <source>
        <strain evidence="6">KACC 12507</strain>
    </source>
</reference>
<dbReference type="PANTHER" id="PTHR43537:SF5">
    <property type="entry name" value="UXU OPERON TRANSCRIPTIONAL REGULATOR"/>
    <property type="match status" value="1"/>
</dbReference>
<dbReference type="CDD" id="cd07377">
    <property type="entry name" value="WHTH_GntR"/>
    <property type="match status" value="1"/>
</dbReference>
<evidence type="ECO:0000256" key="2">
    <source>
        <dbReference type="ARBA" id="ARBA00023125"/>
    </source>
</evidence>
<dbReference type="InterPro" id="IPR008920">
    <property type="entry name" value="TF_FadR/GntR_C"/>
</dbReference>
<protein>
    <submittedName>
        <fullName evidence="5">FadR/GntR family transcriptional regulator</fullName>
    </submittedName>
</protein>
<dbReference type="RefSeq" id="WP_382407453.1">
    <property type="nucleotide sequence ID" value="NZ_JBHSGU010000002.1"/>
</dbReference>
<dbReference type="InterPro" id="IPR036388">
    <property type="entry name" value="WH-like_DNA-bd_sf"/>
</dbReference>
<feature type="domain" description="HTH gntR-type" evidence="4">
    <location>
        <begin position="4"/>
        <end position="72"/>
    </location>
</feature>
<dbReference type="SUPFAM" id="SSF46785">
    <property type="entry name" value="Winged helix' DNA-binding domain"/>
    <property type="match status" value="1"/>
</dbReference>
<organism evidence="5 6">
    <name type="scientific">Glaciecola siphonariae</name>
    <dbReference type="NCBI Taxonomy" id="521012"/>
    <lineage>
        <taxon>Bacteria</taxon>
        <taxon>Pseudomonadati</taxon>
        <taxon>Pseudomonadota</taxon>
        <taxon>Gammaproteobacteria</taxon>
        <taxon>Alteromonadales</taxon>
        <taxon>Alteromonadaceae</taxon>
        <taxon>Glaciecola</taxon>
    </lineage>
</organism>
<name>A0ABV9LUM5_9ALTE</name>
<dbReference type="SMART" id="SM00895">
    <property type="entry name" value="FCD"/>
    <property type="match status" value="1"/>
</dbReference>
<dbReference type="SUPFAM" id="SSF48008">
    <property type="entry name" value="GntR ligand-binding domain-like"/>
    <property type="match status" value="1"/>
</dbReference>
<dbReference type="Gene3D" id="1.10.10.10">
    <property type="entry name" value="Winged helix-like DNA-binding domain superfamily/Winged helix DNA-binding domain"/>
    <property type="match status" value="1"/>
</dbReference>
<dbReference type="Proteomes" id="UP001595897">
    <property type="component" value="Unassembled WGS sequence"/>
</dbReference>
<dbReference type="InterPro" id="IPR011711">
    <property type="entry name" value="GntR_C"/>
</dbReference>
<gene>
    <name evidence="5" type="ORF">ACFO4O_08650</name>
</gene>
<dbReference type="SMART" id="SM00345">
    <property type="entry name" value="HTH_GNTR"/>
    <property type="match status" value="1"/>
</dbReference>
<evidence type="ECO:0000256" key="1">
    <source>
        <dbReference type="ARBA" id="ARBA00023015"/>
    </source>
</evidence>
<evidence type="ECO:0000256" key="3">
    <source>
        <dbReference type="ARBA" id="ARBA00023163"/>
    </source>
</evidence>
<keyword evidence="1" id="KW-0805">Transcription regulation</keyword>
<proteinExistence type="predicted"/>
<sequence length="247" mass="27769">MKTRRMFWLIAEKIENLIDSGLYPPGSRLPPERELAESFDVSRPTIREAIIALEVMQRVEVKTSSGVYVLENPKQKEQETLDKVSAFELTQARALVEGEAAALAAQSITAEELSALESTLNVMKSGVGAEAADREFHLIISKATKNHAILLAVENFWELRDTLPQVKNAYANVCSQSDKDRLLEHQAIYEALKGRDTQAARLAMHAHFNRLINALFDMSEAQALEEVRKKTTQTRDLYSLNHLLAKH</sequence>
<keyword evidence="2" id="KW-0238">DNA-binding</keyword>
<dbReference type="PRINTS" id="PR00035">
    <property type="entry name" value="HTHGNTR"/>
</dbReference>
<dbReference type="InterPro" id="IPR000524">
    <property type="entry name" value="Tscrpt_reg_HTH_GntR"/>
</dbReference>
<dbReference type="PANTHER" id="PTHR43537">
    <property type="entry name" value="TRANSCRIPTIONAL REGULATOR, GNTR FAMILY"/>
    <property type="match status" value="1"/>
</dbReference>
<dbReference type="Pfam" id="PF00392">
    <property type="entry name" value="GntR"/>
    <property type="match status" value="1"/>
</dbReference>